<dbReference type="GO" id="GO:0003723">
    <property type="term" value="F:RNA binding"/>
    <property type="evidence" value="ECO:0007669"/>
    <property type="project" value="InterPro"/>
</dbReference>
<keyword evidence="2" id="KW-0809">Transit peptide</keyword>
<feature type="repeat" description="PPR" evidence="4">
    <location>
        <begin position="203"/>
        <end position="237"/>
    </location>
</feature>
<dbReference type="FunFam" id="1.25.40.10:FF:000031">
    <property type="entry name" value="Pentatricopeptide repeat-containing protein mitochondrial"/>
    <property type="match status" value="1"/>
</dbReference>
<evidence type="ECO:0000256" key="3">
    <source>
        <dbReference type="ARBA" id="ARBA00061659"/>
    </source>
</evidence>
<dbReference type="InterPro" id="IPR002885">
    <property type="entry name" value="PPR_rpt"/>
</dbReference>
<dbReference type="FunFam" id="1.25.40.10:FF:000442">
    <property type="entry name" value="Pentatricopeptide repeat-containing protein At3g49710"/>
    <property type="match status" value="1"/>
</dbReference>
<dbReference type="PANTHER" id="PTHR47926:SF358">
    <property type="entry name" value="PENTATRICOPEPTIDE REPEAT-CONTAINING PROTEIN-RELATED"/>
    <property type="match status" value="1"/>
</dbReference>
<feature type="repeat" description="PPR" evidence="4">
    <location>
        <begin position="335"/>
        <end position="369"/>
    </location>
</feature>
<comment type="similarity">
    <text evidence="3">Belongs to the PPR family. PCMP-E subfamily.</text>
</comment>
<feature type="domain" description="DYW" evidence="5">
    <location>
        <begin position="651"/>
        <end position="743"/>
    </location>
</feature>
<dbReference type="Pfam" id="PF13041">
    <property type="entry name" value="PPR_2"/>
    <property type="match status" value="3"/>
</dbReference>
<dbReference type="InterPro" id="IPR046848">
    <property type="entry name" value="E_motif"/>
</dbReference>
<reference evidence="6" key="1">
    <citation type="journal article" date="2015" name="Nat. Genet.">
        <title>The pineapple genome and the evolution of CAM photosynthesis.</title>
        <authorList>
            <person name="Ming R."/>
            <person name="VanBuren R."/>
            <person name="Wai C.M."/>
            <person name="Tang H."/>
            <person name="Schatz M.C."/>
            <person name="Bowers J.E."/>
            <person name="Lyons E."/>
            <person name="Wang M.L."/>
            <person name="Chen J."/>
            <person name="Biggers E."/>
            <person name="Zhang J."/>
            <person name="Huang L."/>
            <person name="Zhang L."/>
            <person name="Miao W."/>
            <person name="Zhang J."/>
            <person name="Ye Z."/>
            <person name="Miao C."/>
            <person name="Lin Z."/>
            <person name="Wang H."/>
            <person name="Zhou H."/>
            <person name="Yim W.C."/>
            <person name="Priest H.D."/>
            <person name="Zheng C."/>
            <person name="Woodhouse M."/>
            <person name="Edger P.P."/>
            <person name="Guyot R."/>
            <person name="Guo H.B."/>
            <person name="Guo H."/>
            <person name="Zheng G."/>
            <person name="Singh R."/>
            <person name="Sharma A."/>
            <person name="Min X."/>
            <person name="Zheng Y."/>
            <person name="Lee H."/>
            <person name="Gurtowski J."/>
            <person name="Sedlazeck F.J."/>
            <person name="Harkess A."/>
            <person name="McKain M.R."/>
            <person name="Liao Z."/>
            <person name="Fang J."/>
            <person name="Liu J."/>
            <person name="Zhang X."/>
            <person name="Zhang Q."/>
            <person name="Hu W."/>
            <person name="Qin Y."/>
            <person name="Wang K."/>
            <person name="Chen L.Y."/>
            <person name="Shirley N."/>
            <person name="Lin Y.R."/>
            <person name="Liu L.Y."/>
            <person name="Hernandez A.G."/>
            <person name="Wright C.L."/>
            <person name="Bulone V."/>
            <person name="Tuskan G.A."/>
            <person name="Heath K."/>
            <person name="Zee F."/>
            <person name="Moore P.H."/>
            <person name="Sunkar R."/>
            <person name="Leebens-Mack J.H."/>
            <person name="Mockler T."/>
            <person name="Bennetzen J.L."/>
            <person name="Freeling M."/>
            <person name="Sankoff D."/>
            <person name="Paterson A.H."/>
            <person name="Zhu X."/>
            <person name="Yang X."/>
            <person name="Smith J.A."/>
            <person name="Cushman J.C."/>
            <person name="Paull R.E."/>
            <person name="Yu Q."/>
        </authorList>
    </citation>
    <scope>NUCLEOTIDE SEQUENCE [LARGE SCALE GENOMIC DNA]</scope>
    <source>
        <strain evidence="6">cv. F153</strain>
    </source>
</reference>
<feature type="repeat" description="PPR" evidence="4">
    <location>
        <begin position="436"/>
        <end position="470"/>
    </location>
</feature>
<dbReference type="InterPro" id="IPR032867">
    <property type="entry name" value="DYW_dom"/>
</dbReference>
<feature type="repeat" description="PPR" evidence="4">
    <location>
        <begin position="71"/>
        <end position="105"/>
    </location>
</feature>
<gene>
    <name evidence="7" type="primary">LOC109721003</name>
</gene>
<feature type="repeat" description="PPR" evidence="4">
    <location>
        <begin position="405"/>
        <end position="435"/>
    </location>
</feature>
<dbReference type="Gene3D" id="1.25.40.10">
    <property type="entry name" value="Tetratricopeptide repeat domain"/>
    <property type="match status" value="4"/>
</dbReference>
<evidence type="ECO:0000256" key="2">
    <source>
        <dbReference type="ARBA" id="ARBA00022946"/>
    </source>
</evidence>
<dbReference type="AlphaFoldDB" id="A0A6P5G5W5"/>
<name>A0A6P5G5W5_ANACO</name>
<keyword evidence="1" id="KW-0677">Repeat</keyword>
<dbReference type="SUPFAM" id="SSF48452">
    <property type="entry name" value="TPR-like"/>
    <property type="match status" value="2"/>
</dbReference>
<dbReference type="OrthoDB" id="185373at2759"/>
<dbReference type="Pfam" id="PF01535">
    <property type="entry name" value="PPR"/>
    <property type="match status" value="4"/>
</dbReference>
<dbReference type="InterPro" id="IPR046960">
    <property type="entry name" value="PPR_At4g14850-like_plant"/>
</dbReference>
<evidence type="ECO:0000256" key="4">
    <source>
        <dbReference type="PROSITE-ProRule" id="PRU00708"/>
    </source>
</evidence>
<dbReference type="Proteomes" id="UP000515123">
    <property type="component" value="Linkage group 15"/>
</dbReference>
<proteinExistence type="inferred from homology"/>
<dbReference type="FunFam" id="1.25.40.10:FF:000280">
    <property type="entry name" value="Pentatricopeptide repeat-containing protein"/>
    <property type="match status" value="1"/>
</dbReference>
<keyword evidence="6" id="KW-1185">Reference proteome</keyword>
<dbReference type="PANTHER" id="PTHR47926">
    <property type="entry name" value="PENTATRICOPEPTIDE REPEAT-CONTAINING PROTEIN"/>
    <property type="match status" value="1"/>
</dbReference>
<dbReference type="GO" id="GO:0008270">
    <property type="term" value="F:zinc ion binding"/>
    <property type="evidence" value="ECO:0007669"/>
    <property type="project" value="InterPro"/>
</dbReference>
<evidence type="ECO:0000313" key="7">
    <source>
        <dbReference type="RefSeq" id="XP_020103981.1"/>
    </source>
</evidence>
<sequence>MLSSPTLSKLLPWLTPSSLKQSTQLHALMVVSGSLLSPPATTHLFKSIVDSLQPPNLSYALQLFAQIPSPCTFLWNTVIRACSRNGAPRESIRLYDQMHRRGIAPDSYTFQFLFKSCGVSSSAFEGRMVHGLFVKLFPESDAYAVSSLIHMYMELGRVGDARRAFQRISRRDVVSWTTMISGMAKLGFLNDARKLFDETPVRNVVSWTSLIAGYAQADRAEEAIELFTKMLSDNVKADTVTVVVVLSACAQLKDLELGKWIHSFIQKEGIIINNNLVVALIDMYSKCGDVNCAQECFDSMGRKVLQAWNAMIDGYCKIGDIDRARSLFDQMGVCDVISFNSMITGYIHTGRLKDALLLFAKLRESGLRPDNFTIVGLLTACASLGALDQGKALHACIEEKLVQWDVYLGTALVDMYMKCGNTEQAMLVFQRMEERDVRTWGATIAGLALNGMGKLALEYFDLMKKEGIRPNSVAYLSVLTACSHSGLLKEGRSYFEEMRSLYKLEPEIEHYGCIIDLLGRSGHLKEAIGLIETMPVEPNAVIWASMLSACRVYKDMELAEKAAENLLKLEPNEDAVYVQLYNIYVDSRRWADASKIRKLMEERGVRKTAGYSSITVAGQVHKFVAGDQSHLQITEVQKMLNEIAKRLKLAGYLPIIQQISVDLDDEEKEQALFAHSEKMAIAYGLISLPPNLPIHVIKNLRVCEDCHSAIKLISKIWNREIVVRDRSRFHHFRDGRCSCNDFW</sequence>
<dbReference type="GeneID" id="109721003"/>
<dbReference type="RefSeq" id="XP_020103981.1">
    <property type="nucleotide sequence ID" value="XM_020248392.1"/>
</dbReference>
<accession>A0A6P5G5W5</accession>
<feature type="repeat" description="PPR" evidence="4">
    <location>
        <begin position="172"/>
        <end position="202"/>
    </location>
</feature>
<dbReference type="GO" id="GO:0009451">
    <property type="term" value="P:RNA modification"/>
    <property type="evidence" value="ECO:0007669"/>
    <property type="project" value="InterPro"/>
</dbReference>
<evidence type="ECO:0000259" key="5">
    <source>
        <dbReference type="Pfam" id="PF14432"/>
    </source>
</evidence>
<dbReference type="InterPro" id="IPR011990">
    <property type="entry name" value="TPR-like_helical_dom_sf"/>
</dbReference>
<feature type="repeat" description="PPR" evidence="4">
    <location>
        <begin position="304"/>
        <end position="334"/>
    </location>
</feature>
<evidence type="ECO:0000256" key="1">
    <source>
        <dbReference type="ARBA" id="ARBA00022737"/>
    </source>
</evidence>
<dbReference type="Pfam" id="PF14432">
    <property type="entry name" value="DYW_deaminase"/>
    <property type="match status" value="1"/>
</dbReference>
<organism evidence="6 7">
    <name type="scientific">Ananas comosus</name>
    <name type="common">Pineapple</name>
    <name type="synonym">Ananas ananas</name>
    <dbReference type="NCBI Taxonomy" id="4615"/>
    <lineage>
        <taxon>Eukaryota</taxon>
        <taxon>Viridiplantae</taxon>
        <taxon>Streptophyta</taxon>
        <taxon>Embryophyta</taxon>
        <taxon>Tracheophyta</taxon>
        <taxon>Spermatophyta</taxon>
        <taxon>Magnoliopsida</taxon>
        <taxon>Liliopsida</taxon>
        <taxon>Poales</taxon>
        <taxon>Bromeliaceae</taxon>
        <taxon>Bromelioideae</taxon>
        <taxon>Ananas</taxon>
    </lineage>
</organism>
<dbReference type="Pfam" id="PF13812">
    <property type="entry name" value="PPR_3"/>
    <property type="match status" value="1"/>
</dbReference>
<dbReference type="PROSITE" id="PS51375">
    <property type="entry name" value="PPR"/>
    <property type="match status" value="7"/>
</dbReference>
<reference evidence="7" key="2">
    <citation type="submission" date="2025-08" db="UniProtKB">
        <authorList>
            <consortium name="RefSeq"/>
        </authorList>
    </citation>
    <scope>IDENTIFICATION</scope>
    <source>
        <tissue evidence="7">Leaf</tissue>
    </source>
</reference>
<dbReference type="NCBIfam" id="TIGR00756">
    <property type="entry name" value="PPR"/>
    <property type="match status" value="7"/>
</dbReference>
<dbReference type="FunFam" id="1.25.40.10:FF:000441">
    <property type="entry name" value="Pentatricopeptide repeat-containing protein mitochondrial"/>
    <property type="match status" value="1"/>
</dbReference>
<protein>
    <submittedName>
        <fullName evidence="7">Pentatricopeptide repeat-containing protein At1g08070, chloroplastic-like</fullName>
    </submittedName>
</protein>
<dbReference type="Pfam" id="PF20431">
    <property type="entry name" value="E_motif"/>
    <property type="match status" value="1"/>
</dbReference>
<evidence type="ECO:0000313" key="6">
    <source>
        <dbReference type="Proteomes" id="UP000515123"/>
    </source>
</evidence>